<comment type="caution">
    <text evidence="2">The sequence shown here is derived from an EMBL/GenBank/DDBJ whole genome shotgun (WGS) entry which is preliminary data.</text>
</comment>
<protein>
    <submittedName>
        <fullName evidence="2">Uncharacterized protein</fullName>
    </submittedName>
</protein>
<reference evidence="2 3" key="1">
    <citation type="submission" date="2021-06" db="EMBL/GenBank/DDBJ databases">
        <title>Caerostris extrusa draft genome.</title>
        <authorList>
            <person name="Kono N."/>
            <person name="Arakawa K."/>
        </authorList>
    </citation>
    <scope>NUCLEOTIDE SEQUENCE [LARGE SCALE GENOMIC DNA]</scope>
</reference>
<proteinExistence type="predicted"/>
<accession>A0AAV4S7I1</accession>
<feature type="region of interest" description="Disordered" evidence="1">
    <location>
        <begin position="15"/>
        <end position="54"/>
    </location>
</feature>
<organism evidence="2 3">
    <name type="scientific">Caerostris extrusa</name>
    <name type="common">Bark spider</name>
    <name type="synonym">Caerostris bankana</name>
    <dbReference type="NCBI Taxonomy" id="172846"/>
    <lineage>
        <taxon>Eukaryota</taxon>
        <taxon>Metazoa</taxon>
        <taxon>Ecdysozoa</taxon>
        <taxon>Arthropoda</taxon>
        <taxon>Chelicerata</taxon>
        <taxon>Arachnida</taxon>
        <taxon>Araneae</taxon>
        <taxon>Araneomorphae</taxon>
        <taxon>Entelegynae</taxon>
        <taxon>Araneoidea</taxon>
        <taxon>Araneidae</taxon>
        <taxon>Caerostris</taxon>
    </lineage>
</organism>
<evidence type="ECO:0000313" key="3">
    <source>
        <dbReference type="Proteomes" id="UP001054945"/>
    </source>
</evidence>
<evidence type="ECO:0000256" key="1">
    <source>
        <dbReference type="SAM" id="MobiDB-lite"/>
    </source>
</evidence>
<sequence>MQKTLLTKINFTNHLHPHVHPSSQESLPFCPLNEPTEFFSKNQRPEGGPSPRPIPVLQTFQKMWGSQESGDACVWKRISTRQEELEAAQAQWR</sequence>
<name>A0AAV4S7I1_CAEEX</name>
<gene>
    <name evidence="2" type="ORF">CEXT_377751</name>
</gene>
<keyword evidence="3" id="KW-1185">Reference proteome</keyword>
<dbReference type="EMBL" id="BPLR01008943">
    <property type="protein sequence ID" value="GIY28415.1"/>
    <property type="molecule type" value="Genomic_DNA"/>
</dbReference>
<dbReference type="AlphaFoldDB" id="A0AAV4S7I1"/>
<dbReference type="Proteomes" id="UP001054945">
    <property type="component" value="Unassembled WGS sequence"/>
</dbReference>
<evidence type="ECO:0000313" key="2">
    <source>
        <dbReference type="EMBL" id="GIY28415.1"/>
    </source>
</evidence>